<feature type="compositionally biased region" description="Basic residues" evidence="1">
    <location>
        <begin position="357"/>
        <end position="374"/>
    </location>
</feature>
<feature type="compositionally biased region" description="Basic and acidic residues" evidence="1">
    <location>
        <begin position="314"/>
        <end position="330"/>
    </location>
</feature>
<protein>
    <submittedName>
        <fullName evidence="2">Uncharacterized protein</fullName>
    </submittedName>
</protein>
<feature type="region of interest" description="Disordered" evidence="1">
    <location>
        <begin position="1"/>
        <end position="33"/>
    </location>
</feature>
<evidence type="ECO:0000313" key="2">
    <source>
        <dbReference type="EMBL" id="GMH62489.1"/>
    </source>
</evidence>
<evidence type="ECO:0000256" key="1">
    <source>
        <dbReference type="SAM" id="MobiDB-lite"/>
    </source>
</evidence>
<dbReference type="EMBL" id="BRXY01000078">
    <property type="protein sequence ID" value="GMH62489.1"/>
    <property type="molecule type" value="Genomic_DNA"/>
</dbReference>
<feature type="compositionally biased region" description="Basic and acidic residues" evidence="1">
    <location>
        <begin position="1"/>
        <end position="19"/>
    </location>
</feature>
<feature type="compositionally biased region" description="Pro residues" evidence="1">
    <location>
        <begin position="299"/>
        <end position="313"/>
    </location>
</feature>
<reference evidence="3" key="1">
    <citation type="journal article" date="2023" name="Commun. Biol.">
        <title>Genome analysis of Parmales, the sister group of diatoms, reveals the evolutionary specialization of diatoms from phago-mixotrophs to photoautotrophs.</title>
        <authorList>
            <person name="Ban H."/>
            <person name="Sato S."/>
            <person name="Yoshikawa S."/>
            <person name="Yamada K."/>
            <person name="Nakamura Y."/>
            <person name="Ichinomiya M."/>
            <person name="Sato N."/>
            <person name="Blanc-Mathieu R."/>
            <person name="Endo H."/>
            <person name="Kuwata A."/>
            <person name="Ogata H."/>
        </authorList>
    </citation>
    <scope>NUCLEOTIDE SEQUENCE [LARGE SCALE GENOMIC DNA]</scope>
    <source>
        <strain evidence="3">NIES 3701</strain>
    </source>
</reference>
<comment type="caution">
    <text evidence="2">The sequence shown here is derived from an EMBL/GenBank/DDBJ whole genome shotgun (WGS) entry which is preliminary data.</text>
</comment>
<name>A0A9W6ZY21_9STRA</name>
<keyword evidence="3" id="KW-1185">Reference proteome</keyword>
<evidence type="ECO:0000313" key="3">
    <source>
        <dbReference type="Proteomes" id="UP001165085"/>
    </source>
</evidence>
<feature type="region of interest" description="Disordered" evidence="1">
    <location>
        <begin position="278"/>
        <end position="330"/>
    </location>
</feature>
<sequence>MPSTDHSKRDQKPRERFADSQEGPKPPAKPRGFGWTSFDGINHHYYTTSAKQIQNLSTNLGLKRWRAQKTREYFFKYGHTLKYDDAVEKLNEINRLYGEICPATVVGKKGDLKLPFFLHATERENFDAIITCGFLLAFLSHPGSTARRFAVSGSLCIYKCIHHILSYYTIKRHEEDSDLPNVGSPSAWVVFIEFNPEGLFQKHGHGTFQEHKRIGEQRRIDGVGVNIGIGDGIGGIGDGETESKKEDSQVKTWYYFFDRDTDVKKFGDKIMQAAIKESNRRGGAEVTDDDIRESEIVPVPTPPSPPTPSTPRPGPEDRKERVDLENERRTERMLVEKSEGEELELWGEKRGVVGLSGKKRKNNGFKRGHTLWRKHPTEFKKSTLPRKAPTKRRGAAFQEAPPAPVAAPTHKTCKGDCKALKPQSAFYEEKSGKFGRKSNCKACTTEKRKMGVGR</sequence>
<accession>A0A9W6ZY21</accession>
<feature type="region of interest" description="Disordered" evidence="1">
    <location>
        <begin position="355"/>
        <end position="413"/>
    </location>
</feature>
<dbReference type="Proteomes" id="UP001165085">
    <property type="component" value="Unassembled WGS sequence"/>
</dbReference>
<dbReference type="AlphaFoldDB" id="A0A9W6ZY21"/>
<proteinExistence type="predicted"/>
<organism evidence="2 3">
    <name type="scientific">Triparma strigata</name>
    <dbReference type="NCBI Taxonomy" id="1606541"/>
    <lineage>
        <taxon>Eukaryota</taxon>
        <taxon>Sar</taxon>
        <taxon>Stramenopiles</taxon>
        <taxon>Ochrophyta</taxon>
        <taxon>Bolidophyceae</taxon>
        <taxon>Parmales</taxon>
        <taxon>Triparmaceae</taxon>
        <taxon>Triparma</taxon>
    </lineage>
</organism>
<gene>
    <name evidence="2" type="ORF">TrST_g13575</name>
</gene>